<protein>
    <submittedName>
        <fullName evidence="4">NUDIX domain-containing protein</fullName>
    </submittedName>
</protein>
<evidence type="ECO:0000313" key="5">
    <source>
        <dbReference type="Proteomes" id="UP000432715"/>
    </source>
</evidence>
<evidence type="ECO:0000259" key="3">
    <source>
        <dbReference type="Pfam" id="PF00293"/>
    </source>
</evidence>
<dbReference type="EMBL" id="WBZC01000014">
    <property type="protein sequence ID" value="KAB3535898.1"/>
    <property type="molecule type" value="Genomic_DNA"/>
</dbReference>
<proteinExistence type="predicted"/>
<dbReference type="Proteomes" id="UP000432715">
    <property type="component" value="Unassembled WGS sequence"/>
</dbReference>
<feature type="domain" description="Nudix hydrolase" evidence="3">
    <location>
        <begin position="26"/>
        <end position="68"/>
    </location>
</feature>
<gene>
    <name evidence="4" type="ORF">F8154_05110</name>
</gene>
<dbReference type="PANTHER" id="PTHR43046:SF2">
    <property type="entry name" value="8-OXO-DGTP DIPHOSPHATASE-RELATED"/>
    <property type="match status" value="1"/>
</dbReference>
<evidence type="ECO:0000313" key="4">
    <source>
        <dbReference type="EMBL" id="KAB3535898.1"/>
    </source>
</evidence>
<dbReference type="CDD" id="cd04665">
    <property type="entry name" value="NUDIX_RppH"/>
    <property type="match status" value="1"/>
</dbReference>
<organism evidence="4 5">
    <name type="scientific">Alkaliphilus pronyensis</name>
    <dbReference type="NCBI Taxonomy" id="1482732"/>
    <lineage>
        <taxon>Bacteria</taxon>
        <taxon>Bacillati</taxon>
        <taxon>Bacillota</taxon>
        <taxon>Clostridia</taxon>
        <taxon>Peptostreptococcales</taxon>
        <taxon>Natronincolaceae</taxon>
        <taxon>Alkaliphilus</taxon>
    </lineage>
</organism>
<reference evidence="4 5" key="1">
    <citation type="submission" date="2019-10" db="EMBL/GenBank/DDBJ databases">
        <title>Alkaliphilus serpentinus sp. nov. and Alkaliphilus pronyensis sp. nov., two novel anaerobic alkaliphilic species isolated from the serpentinized-hosted hydrothermal field of the Prony Bay (New Caledonia).</title>
        <authorList>
            <person name="Postec A."/>
        </authorList>
    </citation>
    <scope>NUCLEOTIDE SEQUENCE [LARGE SCALE GENOMIC DNA]</scope>
    <source>
        <strain evidence="4 5">LacV</strain>
    </source>
</reference>
<dbReference type="Gene3D" id="3.90.79.10">
    <property type="entry name" value="Nucleoside Triphosphate Pyrophosphohydrolase"/>
    <property type="match status" value="1"/>
</dbReference>
<dbReference type="PANTHER" id="PTHR43046">
    <property type="entry name" value="GDP-MANNOSE MANNOSYL HYDROLASE"/>
    <property type="match status" value="1"/>
</dbReference>
<dbReference type="SUPFAM" id="SSF55811">
    <property type="entry name" value="Nudix"/>
    <property type="match status" value="1"/>
</dbReference>
<comment type="caution">
    <text evidence="4">The sequence shown here is derived from an EMBL/GenBank/DDBJ whole genome shotgun (WGS) entry which is preliminary data.</text>
</comment>
<comment type="cofactor">
    <cofactor evidence="1">
        <name>Mg(2+)</name>
        <dbReference type="ChEBI" id="CHEBI:18420"/>
    </cofactor>
</comment>
<dbReference type="InterPro" id="IPR015797">
    <property type="entry name" value="NUDIX_hydrolase-like_dom_sf"/>
</dbReference>
<dbReference type="InterPro" id="IPR000086">
    <property type="entry name" value="NUDIX_hydrolase_dom"/>
</dbReference>
<evidence type="ECO:0000256" key="1">
    <source>
        <dbReference type="ARBA" id="ARBA00001946"/>
    </source>
</evidence>
<name>A0A6I0F0Q1_9FIRM</name>
<dbReference type="InterPro" id="IPR014078">
    <property type="entry name" value="Nudix_YtkD"/>
</dbReference>
<keyword evidence="2" id="KW-0378">Hydrolase</keyword>
<accession>A0A6I0F0Q1</accession>
<dbReference type="RefSeq" id="WP_151860526.1">
    <property type="nucleotide sequence ID" value="NZ_WBZC01000014.1"/>
</dbReference>
<sequence length="135" mass="15729">MKIEFYQLGTVEDSKLKYAVIYSTYKEEILLVKHKDRSTWEIPGGRREENEDINATGNRELLEETGALEFNINPICEYSVEKGEVESYGRLFTAKIYELGELPNLEISEVKLFDKLPMNLTYPDIQPALYRRAKE</sequence>
<keyword evidence="5" id="KW-1185">Reference proteome</keyword>
<dbReference type="OrthoDB" id="9131041at2"/>
<dbReference type="AlphaFoldDB" id="A0A6I0F0Q1"/>
<dbReference type="GO" id="GO:0016787">
    <property type="term" value="F:hydrolase activity"/>
    <property type="evidence" value="ECO:0007669"/>
    <property type="project" value="UniProtKB-KW"/>
</dbReference>
<dbReference type="Pfam" id="PF00293">
    <property type="entry name" value="NUDIX"/>
    <property type="match status" value="1"/>
</dbReference>
<evidence type="ECO:0000256" key="2">
    <source>
        <dbReference type="ARBA" id="ARBA00022801"/>
    </source>
</evidence>